<dbReference type="EMBL" id="CAJVPJ010007331">
    <property type="protein sequence ID" value="CAG8674932.1"/>
    <property type="molecule type" value="Genomic_DNA"/>
</dbReference>
<sequence>NVSDLKEELKQYFPITDPKQLTNLSYFRNKLSDHYSFSRIPPNYFELPPKKELLPTTYYQLNSHVRSLFPFDPENNKMSIQQVADLLHEHYKFRTIPNDYFKQKPVLSKQPKDIITTFTYSYPIIDNNQAKKFLEEVKRKYRVTFPISPKIMTANPTDKPRLPEDHTQITQFNITVPITSPRQLVDTARHLRQEYYFSKIP</sequence>
<organism evidence="1 2">
    <name type="scientific">Paraglomus occultum</name>
    <dbReference type="NCBI Taxonomy" id="144539"/>
    <lineage>
        <taxon>Eukaryota</taxon>
        <taxon>Fungi</taxon>
        <taxon>Fungi incertae sedis</taxon>
        <taxon>Mucoromycota</taxon>
        <taxon>Glomeromycotina</taxon>
        <taxon>Glomeromycetes</taxon>
        <taxon>Paraglomerales</taxon>
        <taxon>Paraglomeraceae</taxon>
        <taxon>Paraglomus</taxon>
    </lineage>
</organism>
<keyword evidence="2" id="KW-1185">Reference proteome</keyword>
<dbReference type="AlphaFoldDB" id="A0A9N9HBQ0"/>
<evidence type="ECO:0000313" key="1">
    <source>
        <dbReference type="EMBL" id="CAG8674932.1"/>
    </source>
</evidence>
<dbReference type="OrthoDB" id="2442740at2759"/>
<dbReference type="Proteomes" id="UP000789572">
    <property type="component" value="Unassembled WGS sequence"/>
</dbReference>
<name>A0A9N9HBQ0_9GLOM</name>
<feature type="non-terminal residue" evidence="1">
    <location>
        <position position="1"/>
    </location>
</feature>
<evidence type="ECO:0000313" key="2">
    <source>
        <dbReference type="Proteomes" id="UP000789572"/>
    </source>
</evidence>
<feature type="non-terminal residue" evidence="1">
    <location>
        <position position="201"/>
    </location>
</feature>
<proteinExistence type="predicted"/>
<accession>A0A9N9HBQ0</accession>
<protein>
    <submittedName>
        <fullName evidence="1">493_t:CDS:1</fullName>
    </submittedName>
</protein>
<comment type="caution">
    <text evidence="1">The sequence shown here is derived from an EMBL/GenBank/DDBJ whole genome shotgun (WGS) entry which is preliminary data.</text>
</comment>
<gene>
    <name evidence="1" type="ORF">POCULU_LOCUS11180</name>
</gene>
<reference evidence="1" key="1">
    <citation type="submission" date="2021-06" db="EMBL/GenBank/DDBJ databases">
        <authorList>
            <person name="Kallberg Y."/>
            <person name="Tangrot J."/>
            <person name="Rosling A."/>
        </authorList>
    </citation>
    <scope>NUCLEOTIDE SEQUENCE</scope>
    <source>
        <strain evidence="1">IA702</strain>
    </source>
</reference>